<protein>
    <recommendedName>
        <fullName evidence="5">Transmembrane protein</fullName>
    </recommendedName>
</protein>
<evidence type="ECO:0000313" key="4">
    <source>
        <dbReference type="Proteomes" id="UP000244855"/>
    </source>
</evidence>
<organism evidence="3 4">
    <name type="scientific">Periconia macrospinosa</name>
    <dbReference type="NCBI Taxonomy" id="97972"/>
    <lineage>
        <taxon>Eukaryota</taxon>
        <taxon>Fungi</taxon>
        <taxon>Dikarya</taxon>
        <taxon>Ascomycota</taxon>
        <taxon>Pezizomycotina</taxon>
        <taxon>Dothideomycetes</taxon>
        <taxon>Pleosporomycetidae</taxon>
        <taxon>Pleosporales</taxon>
        <taxon>Massarineae</taxon>
        <taxon>Periconiaceae</taxon>
        <taxon>Periconia</taxon>
    </lineage>
</organism>
<name>A0A2V1DJ49_9PLEO</name>
<evidence type="ECO:0000256" key="2">
    <source>
        <dbReference type="SAM" id="Phobius"/>
    </source>
</evidence>
<proteinExistence type="predicted"/>
<sequence>MDGWGNIRSNRDRDTFHIPSLTISHPSLPLFPFLFPPVNVISKPPSPRSAHPLARTLAKILTPMTTIVVASWSFVVVCPGVMFKKLLCASINNVRHYRERARVRRLLPSIPILTTSRHQQKNRHRPHNIGERSRLC</sequence>
<reference evidence="3 4" key="1">
    <citation type="journal article" date="2018" name="Sci. Rep.">
        <title>Comparative genomics provides insights into the lifestyle and reveals functional heterogeneity of dark septate endophytic fungi.</title>
        <authorList>
            <person name="Knapp D.G."/>
            <person name="Nemeth J.B."/>
            <person name="Barry K."/>
            <person name="Hainaut M."/>
            <person name="Henrissat B."/>
            <person name="Johnson J."/>
            <person name="Kuo A."/>
            <person name="Lim J.H.P."/>
            <person name="Lipzen A."/>
            <person name="Nolan M."/>
            <person name="Ohm R.A."/>
            <person name="Tamas L."/>
            <person name="Grigoriev I.V."/>
            <person name="Spatafora J.W."/>
            <person name="Nagy L.G."/>
            <person name="Kovacs G.M."/>
        </authorList>
    </citation>
    <scope>NUCLEOTIDE SEQUENCE [LARGE SCALE GENOMIC DNA]</scope>
    <source>
        <strain evidence="3 4">DSE2036</strain>
    </source>
</reference>
<dbReference type="AlphaFoldDB" id="A0A2V1DJ49"/>
<accession>A0A2V1DJ49</accession>
<evidence type="ECO:0000313" key="3">
    <source>
        <dbReference type="EMBL" id="PVH98192.1"/>
    </source>
</evidence>
<keyword evidence="2" id="KW-0812">Transmembrane</keyword>
<feature type="transmembrane region" description="Helical" evidence="2">
    <location>
        <begin position="60"/>
        <end position="83"/>
    </location>
</feature>
<evidence type="ECO:0000256" key="1">
    <source>
        <dbReference type="SAM" id="MobiDB-lite"/>
    </source>
</evidence>
<dbReference type="Proteomes" id="UP000244855">
    <property type="component" value="Unassembled WGS sequence"/>
</dbReference>
<evidence type="ECO:0008006" key="5">
    <source>
        <dbReference type="Google" id="ProtNLM"/>
    </source>
</evidence>
<feature type="compositionally biased region" description="Basic residues" evidence="1">
    <location>
        <begin position="118"/>
        <end position="127"/>
    </location>
</feature>
<feature type="region of interest" description="Disordered" evidence="1">
    <location>
        <begin position="116"/>
        <end position="136"/>
    </location>
</feature>
<keyword evidence="2" id="KW-0472">Membrane</keyword>
<keyword evidence="2" id="KW-1133">Transmembrane helix</keyword>
<gene>
    <name evidence="3" type="ORF">DM02DRAFT_58252</name>
</gene>
<dbReference type="EMBL" id="KZ805419">
    <property type="protein sequence ID" value="PVH98192.1"/>
    <property type="molecule type" value="Genomic_DNA"/>
</dbReference>
<keyword evidence="4" id="KW-1185">Reference proteome</keyword>